<dbReference type="PANTHER" id="PTHR35894">
    <property type="entry name" value="GENERAL SECRETION PATHWAY PROTEIN A-RELATED"/>
    <property type="match status" value="1"/>
</dbReference>
<dbReference type="EMBL" id="BAABWN010000001">
    <property type="protein sequence ID" value="GAA6166532.1"/>
    <property type="molecule type" value="Genomic_DNA"/>
</dbReference>
<keyword evidence="1" id="KW-1133">Transmembrane helix</keyword>
<dbReference type="Proteomes" id="UP001465153">
    <property type="component" value="Unassembled WGS sequence"/>
</dbReference>
<dbReference type="InterPro" id="IPR036365">
    <property type="entry name" value="PGBD-like_sf"/>
</dbReference>
<dbReference type="Pfam" id="PF01471">
    <property type="entry name" value="PG_binding_1"/>
    <property type="match status" value="1"/>
</dbReference>
<dbReference type="Gene3D" id="3.90.70.10">
    <property type="entry name" value="Cysteine proteinases"/>
    <property type="match status" value="1"/>
</dbReference>
<dbReference type="Gene3D" id="3.40.50.300">
    <property type="entry name" value="P-loop containing nucleotide triphosphate hydrolases"/>
    <property type="match status" value="1"/>
</dbReference>
<organism evidence="3 4">
    <name type="scientific">Sessilibacter corallicola</name>
    <dbReference type="NCBI Taxonomy" id="2904075"/>
    <lineage>
        <taxon>Bacteria</taxon>
        <taxon>Pseudomonadati</taxon>
        <taxon>Pseudomonadota</taxon>
        <taxon>Gammaproteobacteria</taxon>
        <taxon>Cellvibrionales</taxon>
        <taxon>Cellvibrionaceae</taxon>
        <taxon>Sessilibacter</taxon>
    </lineage>
</organism>
<gene>
    <name evidence="3" type="ORF">NBRC116591_03420</name>
</gene>
<dbReference type="RefSeq" id="WP_353301440.1">
    <property type="nucleotide sequence ID" value="NZ_BAABWN010000001.1"/>
</dbReference>
<dbReference type="InterPro" id="IPR002477">
    <property type="entry name" value="Peptidoglycan-bd-like"/>
</dbReference>
<sequence length="559" mass="62024">MYHQHFGLKEAPFSIAPNPRYLFMSRRHKEALAHLIYGVSHGGGFVLLTGEVGTGKTTISRCLLKQLPKSTDIAYILNPYLDSTELLASICDELKVDNVKDTTSLKELSDRLHSFLLENHAKGRNTVLIIDEAQHLGFKVMEQIRLLTNLETDEKKLLQIIFIGQPELNDILAKDELRQLAQRITARFHIEPLSAAETKAYIRHRLMIAGMSANQTLFNQAAIKVIYNHCKGIPRLINVACDRALLGAYTNNLLRVDKDVAYAAVMESSGKKAIAAPGTKAPLMISAALAVIIAIMLIWIGVGKFKQETPPAIVIANPQENAGVIQRNHSLPPPTFEVKPDDLSLINNGISPAELTTMGTIQIDDAINRLQQELGIFSGNLNPACDRLVFYGVDCLSSESNSWSDFTSYNRPAVLELEINNQTLYLSVSGVSNNDLIVLTNNDTVQIPKFELGQYWTGKFTVLWQPPESFKSLAKRGDRSSFITWIADSFATIDNQPEPLTDALFNQALEQRVAVFQQEAGLDPDGIVGIKTVLKINDYLNNDFSLNINNLNLNNEVTN</sequence>
<accession>A0ABQ0A4G4</accession>
<dbReference type="InterPro" id="IPR003593">
    <property type="entry name" value="AAA+_ATPase"/>
</dbReference>
<evidence type="ECO:0000256" key="1">
    <source>
        <dbReference type="SAM" id="Phobius"/>
    </source>
</evidence>
<dbReference type="InterPro" id="IPR036366">
    <property type="entry name" value="PGBDSf"/>
</dbReference>
<keyword evidence="1" id="KW-0812">Transmembrane</keyword>
<dbReference type="InterPro" id="IPR052026">
    <property type="entry name" value="ExeA_AAA_ATPase_DNA-bind"/>
</dbReference>
<dbReference type="PANTHER" id="PTHR35894:SF1">
    <property type="entry name" value="PHOSPHORIBULOKINASE _ URIDINE KINASE FAMILY"/>
    <property type="match status" value="1"/>
</dbReference>
<proteinExistence type="predicted"/>
<comment type="caution">
    <text evidence="3">The sequence shown here is derived from an EMBL/GenBank/DDBJ whole genome shotgun (WGS) entry which is preliminary data.</text>
</comment>
<dbReference type="CDD" id="cd00009">
    <property type="entry name" value="AAA"/>
    <property type="match status" value="1"/>
</dbReference>
<evidence type="ECO:0000313" key="3">
    <source>
        <dbReference type="EMBL" id="GAA6166532.1"/>
    </source>
</evidence>
<dbReference type="InterPro" id="IPR049945">
    <property type="entry name" value="AAA_22"/>
</dbReference>
<keyword evidence="4" id="KW-1185">Reference proteome</keyword>
<dbReference type="InterPro" id="IPR027417">
    <property type="entry name" value="P-loop_NTPase"/>
</dbReference>
<dbReference type="SMART" id="SM00382">
    <property type="entry name" value="AAA"/>
    <property type="match status" value="1"/>
</dbReference>
<reference evidence="3 4" key="1">
    <citation type="submission" date="2024-04" db="EMBL/GenBank/DDBJ databases">
        <title>Draft genome sequence of Sessilibacter corallicola NBRC 116591.</title>
        <authorList>
            <person name="Miyakawa T."/>
            <person name="Kusuya Y."/>
            <person name="Miura T."/>
        </authorList>
    </citation>
    <scope>NUCLEOTIDE SEQUENCE [LARGE SCALE GENOMIC DNA]</scope>
    <source>
        <strain evidence="3 4">KU-00831-HH</strain>
    </source>
</reference>
<feature type="domain" description="AAA+ ATPase" evidence="2">
    <location>
        <begin position="42"/>
        <end position="196"/>
    </location>
</feature>
<evidence type="ECO:0000259" key="2">
    <source>
        <dbReference type="SMART" id="SM00382"/>
    </source>
</evidence>
<protein>
    <submittedName>
        <fullName evidence="3">ExeA family protein</fullName>
    </submittedName>
</protein>
<dbReference type="Pfam" id="PF13401">
    <property type="entry name" value="AAA_22"/>
    <property type="match status" value="1"/>
</dbReference>
<keyword evidence="1" id="KW-0472">Membrane</keyword>
<evidence type="ECO:0000313" key="4">
    <source>
        <dbReference type="Proteomes" id="UP001465153"/>
    </source>
</evidence>
<name>A0ABQ0A4G4_9GAMM</name>
<dbReference type="Gene3D" id="1.10.101.10">
    <property type="entry name" value="PGBD-like superfamily/PGBD"/>
    <property type="match status" value="1"/>
</dbReference>
<dbReference type="SUPFAM" id="SSF47090">
    <property type="entry name" value="PGBD-like"/>
    <property type="match status" value="1"/>
</dbReference>
<feature type="transmembrane region" description="Helical" evidence="1">
    <location>
        <begin position="281"/>
        <end position="302"/>
    </location>
</feature>
<dbReference type="SUPFAM" id="SSF52540">
    <property type="entry name" value="P-loop containing nucleoside triphosphate hydrolases"/>
    <property type="match status" value="1"/>
</dbReference>